<evidence type="ECO:0000313" key="4">
    <source>
        <dbReference type="EMBL" id="OKP80493.1"/>
    </source>
</evidence>
<sequence length="509" mass="59132">MNKVELFGIFELQLYGKKPNGSYINVDCVAEFTNGCRKVRIKGFYNGNDEYKIRFMPQETGIWKYEVQSSVVEPVCGQLECVENTGNNHGPVKVKGLHFEYSDGSQYIPFGTTAYAWTHQPPKLVELTKKTLSKSPFNKLRMCIFPKSMVYNHNDPELYPFAKDAEGAWDVHRPDFAFWAYLENQLTALMEMGIEADLILFHPYDKWGFSKMGRENDLVYLDYCVRRLSSFRNVWWSLANEYDMVFNKTLEDWDAFGTFISQEDPYHHLLSVHNWLPVFDFKKPWATHCSVQSVYSHKIEAWRDKFQKPVINDECQYEGNIEEGWGNISAFELVHRFWAINLKGGFCTHGETYYREDEVLWWAKGGELHGESVKRIAFLKEIIYSLGEIQPIPSSFANNPNDLETANNPEIINNTFALAFTKLDRVHFELVRFQEEKYSARNGDVYFLQYLGRSCQSILHMELPEEAEYSIDIIDIWEMTRENVIPLTSGKTKVPLPGKEGIAVIATRI</sequence>
<evidence type="ECO:0000259" key="1">
    <source>
        <dbReference type="Pfam" id="PF13204"/>
    </source>
</evidence>
<reference evidence="4 5" key="1">
    <citation type="submission" date="2016-03" db="EMBL/GenBank/DDBJ databases">
        <authorList>
            <person name="Sant'Anna F.H."/>
            <person name="Ambrosini A."/>
            <person name="Souza R."/>
            <person name="Bach E."/>
            <person name="Fernandes G."/>
            <person name="Balsanelli E."/>
            <person name="Baura V.A."/>
            <person name="Souza E.M."/>
            <person name="Passaglia L."/>
        </authorList>
    </citation>
    <scope>NUCLEOTIDE SEQUENCE [LARGE SCALE GENOMIC DNA]</scope>
    <source>
        <strain evidence="4 5">P26E</strain>
    </source>
</reference>
<gene>
    <name evidence="4" type="ORF">A3844_27385</name>
</gene>
<accession>A0ABX3EFI6</accession>
<evidence type="ECO:0000259" key="3">
    <source>
        <dbReference type="Pfam" id="PF18310"/>
    </source>
</evidence>
<dbReference type="InterPro" id="IPR032260">
    <property type="entry name" value="DUF5060"/>
</dbReference>
<dbReference type="InterPro" id="IPR041239">
    <property type="entry name" value="DUF5605"/>
</dbReference>
<dbReference type="Proteomes" id="UP000186058">
    <property type="component" value="Unassembled WGS sequence"/>
</dbReference>
<dbReference type="Gene3D" id="3.20.20.80">
    <property type="entry name" value="Glycosidases"/>
    <property type="match status" value="1"/>
</dbReference>
<comment type="caution">
    <text evidence="4">The sequence shown here is derived from an EMBL/GenBank/DDBJ whole genome shotgun (WGS) entry which is preliminary data.</text>
</comment>
<dbReference type="Gene3D" id="2.60.40.3950">
    <property type="match status" value="1"/>
</dbReference>
<dbReference type="InterPro" id="IPR013783">
    <property type="entry name" value="Ig-like_fold"/>
</dbReference>
<dbReference type="Pfam" id="PF18310">
    <property type="entry name" value="DUF5605"/>
    <property type="match status" value="1"/>
</dbReference>
<dbReference type="EMBL" id="LVWI01000084">
    <property type="protein sequence ID" value="OKP80493.1"/>
    <property type="molecule type" value="Genomic_DNA"/>
</dbReference>
<dbReference type="Pfam" id="PF16586">
    <property type="entry name" value="DUF5060"/>
    <property type="match status" value="1"/>
</dbReference>
<dbReference type="Pfam" id="PF13204">
    <property type="entry name" value="Apiosidase"/>
    <property type="match status" value="1"/>
</dbReference>
<evidence type="ECO:0008006" key="6">
    <source>
        <dbReference type="Google" id="ProtNLM"/>
    </source>
</evidence>
<feature type="domain" description="DUF5605" evidence="3">
    <location>
        <begin position="441"/>
        <end position="504"/>
    </location>
</feature>
<dbReference type="RefSeq" id="WP_074109176.1">
    <property type="nucleotide sequence ID" value="NZ_LVWI01000084.1"/>
</dbReference>
<feature type="domain" description="DUF5060" evidence="2">
    <location>
        <begin position="4"/>
        <end position="69"/>
    </location>
</feature>
<evidence type="ECO:0000259" key="2">
    <source>
        <dbReference type="Pfam" id="PF16586"/>
    </source>
</evidence>
<keyword evidence="5" id="KW-1185">Reference proteome</keyword>
<protein>
    <recommendedName>
        <fullName evidence="6">DUF5060 domain-containing protein</fullName>
    </recommendedName>
</protein>
<feature type="domain" description="Apiosidase-like catalytic" evidence="1">
    <location>
        <begin position="134"/>
        <end position="356"/>
    </location>
</feature>
<proteinExistence type="predicted"/>
<evidence type="ECO:0000313" key="5">
    <source>
        <dbReference type="Proteomes" id="UP000186058"/>
    </source>
</evidence>
<dbReference type="InterPro" id="IPR017853">
    <property type="entry name" value="GH"/>
</dbReference>
<name>A0ABX3EFI6_9BACL</name>
<dbReference type="Gene3D" id="2.60.40.10">
    <property type="entry name" value="Immunoglobulins"/>
    <property type="match status" value="1"/>
</dbReference>
<dbReference type="PANTHER" id="PTHR37836:SF2">
    <property type="entry name" value="DUF4038 DOMAIN-CONTAINING PROTEIN"/>
    <property type="match status" value="1"/>
</dbReference>
<organism evidence="4 5">
    <name type="scientific">Paenibacillus helianthi</name>
    <dbReference type="NCBI Taxonomy" id="1349432"/>
    <lineage>
        <taxon>Bacteria</taxon>
        <taxon>Bacillati</taxon>
        <taxon>Bacillota</taxon>
        <taxon>Bacilli</taxon>
        <taxon>Bacillales</taxon>
        <taxon>Paenibacillaceae</taxon>
        <taxon>Paenibacillus</taxon>
    </lineage>
</organism>
<dbReference type="SUPFAM" id="SSF51445">
    <property type="entry name" value="(Trans)glycosidases"/>
    <property type="match status" value="1"/>
</dbReference>
<dbReference type="PANTHER" id="PTHR37836">
    <property type="entry name" value="LMO1036 PROTEIN"/>
    <property type="match status" value="1"/>
</dbReference>
<dbReference type="InterPro" id="IPR025277">
    <property type="entry name" value="Apiosidase-like_cat_dom"/>
</dbReference>